<gene>
    <name evidence="2" type="ORF">CDO51_03750</name>
</gene>
<evidence type="ECO:0000313" key="2">
    <source>
        <dbReference type="EMBL" id="OWZ84387.1"/>
    </source>
</evidence>
<protein>
    <submittedName>
        <fullName evidence="2">Uncharacterized protein</fullName>
    </submittedName>
</protein>
<dbReference type="AlphaFoldDB" id="A0A226C1U8"/>
<feature type="chain" id="PRO_5013008293" evidence="1">
    <location>
        <begin position="30"/>
        <end position="298"/>
    </location>
</feature>
<organism evidence="2 3">
    <name type="scientific">Natranaerobius trueperi</name>
    <dbReference type="NCBI Taxonomy" id="759412"/>
    <lineage>
        <taxon>Bacteria</taxon>
        <taxon>Bacillati</taxon>
        <taxon>Bacillota</taxon>
        <taxon>Clostridia</taxon>
        <taxon>Natranaerobiales</taxon>
        <taxon>Natranaerobiaceae</taxon>
        <taxon>Natranaerobius</taxon>
    </lineage>
</organism>
<accession>A0A226C1U8</accession>
<keyword evidence="1" id="KW-0732">Signal</keyword>
<sequence>MLKIVSTFQKTTLFIFVLCLVSFVGTVEANEVPNTPGQGQGHGPPEEFRENVLDFRELPEPKGKKISDPLEDEIIGELVREKARNRNVDADKLVNDIQVWKEKVEAPKLQTETKGNAVHKANYVIEFGYDLVCIDDGDIELESNGCAFVEEDTGGSDNYYTDGGNVVLSQHLRVDFEYWEPHDNNEPAYVLQRAYTWWQRDSLNWSVNDAVLTKSVAGFHCETSRSEPGVTAENHIGTPAWSNEDPNFTLVYEEDGLSNLDPYIPAYMDHPMFAQVESTVLEGPTEVRSDWPTRYDFN</sequence>
<dbReference type="Proteomes" id="UP000214588">
    <property type="component" value="Unassembled WGS sequence"/>
</dbReference>
<comment type="caution">
    <text evidence="2">The sequence shown here is derived from an EMBL/GenBank/DDBJ whole genome shotgun (WGS) entry which is preliminary data.</text>
</comment>
<dbReference type="EMBL" id="NIQC01000005">
    <property type="protein sequence ID" value="OWZ84387.1"/>
    <property type="molecule type" value="Genomic_DNA"/>
</dbReference>
<evidence type="ECO:0000256" key="1">
    <source>
        <dbReference type="SAM" id="SignalP"/>
    </source>
</evidence>
<keyword evidence="3" id="KW-1185">Reference proteome</keyword>
<dbReference type="RefSeq" id="WP_089022961.1">
    <property type="nucleotide sequence ID" value="NZ_NIQC01000005.1"/>
</dbReference>
<name>A0A226C1U8_9FIRM</name>
<feature type="signal peptide" evidence="1">
    <location>
        <begin position="1"/>
        <end position="29"/>
    </location>
</feature>
<evidence type="ECO:0000313" key="3">
    <source>
        <dbReference type="Proteomes" id="UP000214588"/>
    </source>
</evidence>
<reference evidence="2 3" key="1">
    <citation type="submission" date="2017-06" db="EMBL/GenBank/DDBJ databases">
        <title>Draft Genome Sequence of Natranaerobius trueperi halophilic, alkalithermophilic bacteria from soda lakes.</title>
        <authorList>
            <person name="Zhao B."/>
        </authorList>
    </citation>
    <scope>NUCLEOTIDE SEQUENCE [LARGE SCALE GENOMIC DNA]</scope>
    <source>
        <strain evidence="2 3">DSM 18760</strain>
    </source>
</reference>
<proteinExistence type="predicted"/>